<proteinExistence type="predicted"/>
<dbReference type="AlphaFoldDB" id="R7TF04"/>
<evidence type="ECO:0000313" key="3">
    <source>
        <dbReference type="EnsemblMetazoa" id="CapteP210776"/>
    </source>
</evidence>
<reference evidence="2 4" key="2">
    <citation type="journal article" date="2013" name="Nature">
        <title>Insights into bilaterian evolution from three spiralian genomes.</title>
        <authorList>
            <person name="Simakov O."/>
            <person name="Marletaz F."/>
            <person name="Cho S.J."/>
            <person name="Edsinger-Gonzales E."/>
            <person name="Havlak P."/>
            <person name="Hellsten U."/>
            <person name="Kuo D.H."/>
            <person name="Larsson T."/>
            <person name="Lv J."/>
            <person name="Arendt D."/>
            <person name="Savage R."/>
            <person name="Osoegawa K."/>
            <person name="de Jong P."/>
            <person name="Grimwood J."/>
            <person name="Chapman J.A."/>
            <person name="Shapiro H."/>
            <person name="Aerts A."/>
            <person name="Otillar R.P."/>
            <person name="Terry A.Y."/>
            <person name="Boore J.L."/>
            <person name="Grigoriev I.V."/>
            <person name="Lindberg D.R."/>
            <person name="Seaver E.C."/>
            <person name="Weisblat D.A."/>
            <person name="Putnam N.H."/>
            <person name="Rokhsar D.S."/>
        </authorList>
    </citation>
    <scope>NUCLEOTIDE SEQUENCE</scope>
    <source>
        <strain evidence="2 4">I ESC-2004</strain>
    </source>
</reference>
<sequence>MTTRRPTGSNISSCSCNMALHEVRHGNPALMLACQSVAAWAPSAIDLLLSFGANPSTCNRHGHLPIQLAAIAEHGEVVLNGLFKGTKHLCQLENANNMLRKIVCRNFIDISQPQMEHTSKKHTRKENIPSRKTHPRNMTVDLSSEDKLRTTLVKRHTPESLFSTAHEESTKSTGEISLQ</sequence>
<dbReference type="Gene3D" id="1.25.40.20">
    <property type="entry name" value="Ankyrin repeat-containing domain"/>
    <property type="match status" value="1"/>
</dbReference>
<evidence type="ECO:0000313" key="2">
    <source>
        <dbReference type="EMBL" id="ELT92314.1"/>
    </source>
</evidence>
<protein>
    <submittedName>
        <fullName evidence="2 3">Uncharacterized protein</fullName>
    </submittedName>
</protein>
<reference evidence="3" key="3">
    <citation type="submission" date="2015-06" db="UniProtKB">
        <authorList>
            <consortium name="EnsemblMetazoa"/>
        </authorList>
    </citation>
    <scope>IDENTIFICATION</scope>
</reference>
<dbReference type="PROSITE" id="PS51257">
    <property type="entry name" value="PROKAR_LIPOPROTEIN"/>
    <property type="match status" value="1"/>
</dbReference>
<dbReference type="EMBL" id="AMQN01013354">
    <property type="status" value="NOT_ANNOTATED_CDS"/>
    <property type="molecule type" value="Genomic_DNA"/>
</dbReference>
<dbReference type="InterPro" id="IPR036770">
    <property type="entry name" value="Ankyrin_rpt-contain_sf"/>
</dbReference>
<dbReference type="SUPFAM" id="SSF48403">
    <property type="entry name" value="Ankyrin repeat"/>
    <property type="match status" value="1"/>
</dbReference>
<gene>
    <name evidence="2" type="ORF">CAPTEDRAFT_210776</name>
</gene>
<evidence type="ECO:0000313" key="4">
    <source>
        <dbReference type="Proteomes" id="UP000014760"/>
    </source>
</evidence>
<dbReference type="Proteomes" id="UP000014760">
    <property type="component" value="Unassembled WGS sequence"/>
</dbReference>
<name>R7TF04_CAPTE</name>
<keyword evidence="4" id="KW-1185">Reference proteome</keyword>
<feature type="region of interest" description="Disordered" evidence="1">
    <location>
        <begin position="115"/>
        <end position="179"/>
    </location>
</feature>
<dbReference type="EnsemblMetazoa" id="CapteT210776">
    <property type="protein sequence ID" value="CapteP210776"/>
    <property type="gene ID" value="CapteG210776"/>
</dbReference>
<dbReference type="EMBL" id="KB310160">
    <property type="protein sequence ID" value="ELT92314.1"/>
    <property type="molecule type" value="Genomic_DNA"/>
</dbReference>
<organism evidence="2">
    <name type="scientific">Capitella teleta</name>
    <name type="common">Polychaete worm</name>
    <dbReference type="NCBI Taxonomy" id="283909"/>
    <lineage>
        <taxon>Eukaryota</taxon>
        <taxon>Metazoa</taxon>
        <taxon>Spiralia</taxon>
        <taxon>Lophotrochozoa</taxon>
        <taxon>Annelida</taxon>
        <taxon>Polychaeta</taxon>
        <taxon>Sedentaria</taxon>
        <taxon>Scolecida</taxon>
        <taxon>Capitellidae</taxon>
        <taxon>Capitella</taxon>
    </lineage>
</organism>
<reference evidence="4" key="1">
    <citation type="submission" date="2012-12" db="EMBL/GenBank/DDBJ databases">
        <authorList>
            <person name="Hellsten U."/>
            <person name="Grimwood J."/>
            <person name="Chapman J.A."/>
            <person name="Shapiro H."/>
            <person name="Aerts A."/>
            <person name="Otillar R.P."/>
            <person name="Terry A.Y."/>
            <person name="Boore J.L."/>
            <person name="Simakov O."/>
            <person name="Marletaz F."/>
            <person name="Cho S.-J."/>
            <person name="Edsinger-Gonzales E."/>
            <person name="Havlak P."/>
            <person name="Kuo D.-H."/>
            <person name="Larsson T."/>
            <person name="Lv J."/>
            <person name="Arendt D."/>
            <person name="Savage R."/>
            <person name="Osoegawa K."/>
            <person name="de Jong P."/>
            <person name="Lindberg D.R."/>
            <person name="Seaver E.C."/>
            <person name="Weisblat D.A."/>
            <person name="Putnam N.H."/>
            <person name="Grigoriev I.V."/>
            <person name="Rokhsar D.S."/>
        </authorList>
    </citation>
    <scope>NUCLEOTIDE SEQUENCE</scope>
    <source>
        <strain evidence="4">I ESC-2004</strain>
    </source>
</reference>
<dbReference type="HOGENOM" id="CLU_1504864_0_0_1"/>
<accession>R7TF04</accession>
<evidence type="ECO:0000256" key="1">
    <source>
        <dbReference type="SAM" id="MobiDB-lite"/>
    </source>
</evidence>